<dbReference type="SMART" id="SM00822">
    <property type="entry name" value="PKS_KR"/>
    <property type="match status" value="1"/>
</dbReference>
<evidence type="ECO:0000259" key="11">
    <source>
        <dbReference type="PROSITE" id="PS52004"/>
    </source>
</evidence>
<dbReference type="Gene3D" id="3.30.70.3290">
    <property type="match status" value="1"/>
</dbReference>
<dbReference type="SUPFAM" id="SSF53901">
    <property type="entry name" value="Thiolase-like"/>
    <property type="match status" value="1"/>
</dbReference>
<dbReference type="InterPro" id="IPR001227">
    <property type="entry name" value="Ac_transferase_dom_sf"/>
</dbReference>
<dbReference type="InterPro" id="IPR009081">
    <property type="entry name" value="PP-bd_ACP"/>
</dbReference>
<dbReference type="InterPro" id="IPR016035">
    <property type="entry name" value="Acyl_Trfase/lysoPLipase"/>
</dbReference>
<dbReference type="GO" id="GO:0004312">
    <property type="term" value="F:fatty acid synthase activity"/>
    <property type="evidence" value="ECO:0007669"/>
    <property type="project" value="TreeGrafter"/>
</dbReference>
<reference evidence="13" key="1">
    <citation type="journal article" date="2014" name="Int. J. Syst. Evol. Microbiol.">
        <title>Complete genome sequence of Corynebacterium casei LMG S-19264T (=DSM 44701T), isolated from a smear-ripened cheese.</title>
        <authorList>
            <consortium name="US DOE Joint Genome Institute (JGI-PGF)"/>
            <person name="Walter F."/>
            <person name="Albersmeier A."/>
            <person name="Kalinowski J."/>
            <person name="Ruckert C."/>
        </authorList>
    </citation>
    <scope>NUCLEOTIDE SEQUENCE</scope>
    <source>
        <strain evidence="13">JCM 4391</strain>
    </source>
</reference>
<dbReference type="GO" id="GO:0031177">
    <property type="term" value="F:phosphopantetheine binding"/>
    <property type="evidence" value="ECO:0007669"/>
    <property type="project" value="InterPro"/>
</dbReference>
<dbReference type="InterPro" id="IPR042104">
    <property type="entry name" value="PKS_dehydratase_sf"/>
</dbReference>
<dbReference type="SUPFAM" id="SSF52151">
    <property type="entry name" value="FabD/lysophospholipase-like"/>
    <property type="match status" value="1"/>
</dbReference>
<feature type="domain" description="PKS/mFAS DH" evidence="12">
    <location>
        <begin position="893"/>
        <end position="1170"/>
    </location>
</feature>
<evidence type="ECO:0000256" key="2">
    <source>
        <dbReference type="ARBA" id="ARBA00022450"/>
    </source>
</evidence>
<keyword evidence="5" id="KW-0521">NADP</keyword>
<dbReference type="Gene3D" id="3.40.50.150">
    <property type="entry name" value="Vaccinia Virus protein VP39"/>
    <property type="match status" value="1"/>
</dbReference>
<dbReference type="PROSITE" id="PS50075">
    <property type="entry name" value="CARRIER"/>
    <property type="match status" value="1"/>
</dbReference>
<dbReference type="Gene3D" id="1.10.1200.10">
    <property type="entry name" value="ACP-like"/>
    <property type="match status" value="1"/>
</dbReference>
<accession>A0A918M7E6</accession>
<reference evidence="13" key="2">
    <citation type="submission" date="2020-09" db="EMBL/GenBank/DDBJ databases">
        <authorList>
            <person name="Sun Q."/>
            <person name="Ohkuma M."/>
        </authorList>
    </citation>
    <scope>NUCLEOTIDE SEQUENCE</scope>
    <source>
        <strain evidence="13">JCM 4391</strain>
    </source>
</reference>
<dbReference type="Pfam" id="PF16197">
    <property type="entry name" value="KAsynt_C_assoc"/>
    <property type="match status" value="1"/>
</dbReference>
<dbReference type="SMART" id="SM00826">
    <property type="entry name" value="PKS_DH"/>
    <property type="match status" value="1"/>
</dbReference>
<dbReference type="InterPro" id="IPR014030">
    <property type="entry name" value="Ketoacyl_synth_N"/>
</dbReference>
<dbReference type="Pfam" id="PF00698">
    <property type="entry name" value="Acyl_transf_1"/>
    <property type="match status" value="1"/>
</dbReference>
<dbReference type="PANTHER" id="PTHR43775">
    <property type="entry name" value="FATTY ACID SYNTHASE"/>
    <property type="match status" value="1"/>
</dbReference>
<dbReference type="InterPro" id="IPR013968">
    <property type="entry name" value="PKS_KR"/>
</dbReference>
<dbReference type="SMART" id="SM00827">
    <property type="entry name" value="PKS_AT"/>
    <property type="match status" value="1"/>
</dbReference>
<dbReference type="PANTHER" id="PTHR43775:SF37">
    <property type="entry name" value="SI:DKEY-61P9.11"/>
    <property type="match status" value="1"/>
</dbReference>
<dbReference type="InterPro" id="IPR049900">
    <property type="entry name" value="PKS_mFAS_DH"/>
</dbReference>
<dbReference type="PROSITE" id="PS52004">
    <property type="entry name" value="KS3_2"/>
    <property type="match status" value="1"/>
</dbReference>
<evidence type="ECO:0000256" key="9">
    <source>
        <dbReference type="PROSITE-ProRule" id="PRU01363"/>
    </source>
</evidence>
<dbReference type="SMART" id="SM00825">
    <property type="entry name" value="PKS_KS"/>
    <property type="match status" value="1"/>
</dbReference>
<dbReference type="InterPro" id="IPR013217">
    <property type="entry name" value="Methyltransf_12"/>
</dbReference>
<evidence type="ECO:0000256" key="4">
    <source>
        <dbReference type="ARBA" id="ARBA00022679"/>
    </source>
</evidence>
<dbReference type="GO" id="GO:0006633">
    <property type="term" value="P:fatty acid biosynthetic process"/>
    <property type="evidence" value="ECO:0007669"/>
    <property type="project" value="InterPro"/>
</dbReference>
<keyword evidence="4" id="KW-0808">Transferase</keyword>
<dbReference type="InterPro" id="IPR018201">
    <property type="entry name" value="Ketoacyl_synth_AS"/>
</dbReference>
<dbReference type="InterPro" id="IPR036291">
    <property type="entry name" value="NAD(P)-bd_dom_sf"/>
</dbReference>
<evidence type="ECO:0000259" key="10">
    <source>
        <dbReference type="PROSITE" id="PS50075"/>
    </source>
</evidence>
<keyword evidence="3" id="KW-0597">Phosphoprotein</keyword>
<feature type="active site" description="Proton acceptor; for dehydratase activity" evidence="9">
    <location>
        <position position="922"/>
    </location>
</feature>
<dbReference type="InterPro" id="IPR014031">
    <property type="entry name" value="Ketoacyl_synth_C"/>
</dbReference>
<dbReference type="EMBL" id="BMTP01000016">
    <property type="protein sequence ID" value="GGU58512.1"/>
    <property type="molecule type" value="Genomic_DNA"/>
</dbReference>
<dbReference type="PROSITE" id="PS00606">
    <property type="entry name" value="KS3_1"/>
    <property type="match status" value="1"/>
</dbReference>
<dbReference type="GO" id="GO:0016491">
    <property type="term" value="F:oxidoreductase activity"/>
    <property type="evidence" value="ECO:0007669"/>
    <property type="project" value="InterPro"/>
</dbReference>
<feature type="domain" description="Ketosynthase family 3 (KS3)" evidence="11">
    <location>
        <begin position="12"/>
        <end position="436"/>
    </location>
</feature>
<dbReference type="InterPro" id="IPR014043">
    <property type="entry name" value="Acyl_transferase_dom"/>
</dbReference>
<dbReference type="InterPro" id="IPR036736">
    <property type="entry name" value="ACP-like_sf"/>
</dbReference>
<dbReference type="GO" id="GO:0004315">
    <property type="term" value="F:3-oxoacyl-[acyl-carrier-protein] synthase activity"/>
    <property type="evidence" value="ECO:0007669"/>
    <property type="project" value="InterPro"/>
</dbReference>
<dbReference type="Pfam" id="PF02801">
    <property type="entry name" value="Ketoacyl-synt_C"/>
    <property type="match status" value="1"/>
</dbReference>
<proteinExistence type="predicted"/>
<dbReference type="InterPro" id="IPR016039">
    <property type="entry name" value="Thiolase-like"/>
</dbReference>
<dbReference type="Gene3D" id="3.90.180.10">
    <property type="entry name" value="Medium-chain alcohol dehydrogenases, catalytic domain"/>
    <property type="match status" value="1"/>
</dbReference>
<evidence type="ECO:0000256" key="6">
    <source>
        <dbReference type="ARBA" id="ARBA00023194"/>
    </source>
</evidence>
<dbReference type="InterPro" id="IPR013154">
    <property type="entry name" value="ADH-like_N"/>
</dbReference>
<evidence type="ECO:0000313" key="13">
    <source>
        <dbReference type="EMBL" id="GGU58512.1"/>
    </source>
</evidence>
<dbReference type="Gene3D" id="3.40.47.10">
    <property type="match status" value="1"/>
</dbReference>
<dbReference type="InterPro" id="IPR020843">
    <property type="entry name" value="ER"/>
</dbReference>
<dbReference type="Gene3D" id="3.40.50.720">
    <property type="entry name" value="NAD(P)-binding Rossmann-like Domain"/>
    <property type="match status" value="3"/>
</dbReference>
<keyword evidence="8" id="KW-0012">Acyltransferase</keyword>
<dbReference type="FunFam" id="3.40.366.10:FF:000002">
    <property type="entry name" value="Probable polyketide synthase 2"/>
    <property type="match status" value="1"/>
</dbReference>
<dbReference type="CDD" id="cd00833">
    <property type="entry name" value="PKS"/>
    <property type="match status" value="1"/>
</dbReference>
<dbReference type="InterPro" id="IPR020806">
    <property type="entry name" value="PKS_PP-bd"/>
</dbReference>
<dbReference type="SUPFAM" id="SSF55048">
    <property type="entry name" value="Probable ACP-binding domain of malonyl-CoA ACP transacylase"/>
    <property type="match status" value="1"/>
</dbReference>
<dbReference type="SMART" id="SM00823">
    <property type="entry name" value="PKS_PP"/>
    <property type="match status" value="1"/>
</dbReference>
<dbReference type="SUPFAM" id="SSF47336">
    <property type="entry name" value="ACP-like"/>
    <property type="match status" value="1"/>
</dbReference>
<sequence>MRQHRQPPHETGSSVAIIGASCRLPGSIRTPEDLWTVLAVGRDVVTEVPDDRFPAADFADVRRRRPGRSYTVAGGFLDDITGFDTSYFTGVSPREASRMDPQQRLLLELAVEALDDAGVDSGRTRGSDTAVFVGCSSRDYGELQSCRPESGNPYTITGMAGCNVANRVSHLFDWHGQSVVVDTACSSALTAVHQAYEHLLSGRSRTALAGGVNILINPQGFAAFSQASMLSPTGRCRAFSADADGFVRAEGGGIVLLKRLADALADGDRIHGVIAGTGTNNDGRTPGLALPSAAAQEALLREVYARCGVAPDQLAYLEAHGTGTQVGDPIECEAIGRALGVARTTGGLPVGSVKSNIGHLEAGSGIAGLLKAMLVLRHRAIPASLHAEPLNPAIDFDAWNIRPVVRAEPLAADGRPYAGVNSFGFGGANAHVVLAAPPEPQDGMPAAPATPTGRVPVVVSARTADALRAAADRMAERLEFAEPGEFYDVAYTSAVRRGRHEYRAAVLAADGAEAAERLYAVAGGEEPPVQAVQGKVAFAFSGNGSQWHGMAADLLRHEPVFRAAVEETDAVLGPLLGWSVVRELAGDEDRLRLTEVAQPLLFAVQVGLVRLLASHGVRPDAVVGHSVGEIAAAHVSGALDLGAACRVVAERSRAQALTAGLGRMAAAGLSPEDAEKEIAAYGDRLEVAGINSPTDVTLAGDPRALARLGHELSAREVFFRELDLDYAFHSRAMDRAEEPLRAALGRLTPTAHRVPFVSTVTGGPVRGELLGPDYWWRNVREPVLFADAVRALVDDGCGVFVEIGPHTVLTPYLRRLVPAGSPVGTCRRGRDGTETVRAAVARLLAMGVRADDHYFPRPGRVVSLPAYPWQRERHWNGSPDWWAQVPQDKTLVHPLLGRRAAVAEPTWHQTVGALRLPWLYDHTVDDAVVMPGTAYLEAALAAGRAVHAAAAEVTDLDIVRPLVLPRDDEPGEVLLQTSLGAEDGLVRVASRAGDAPDWQIHARGRVRRLLAARPAPLDVDGVRERLTGPRIDARRHYARAADAGLAYGPRFQVLTELRAGEAEVLADYTYAVPQEETAFEAHPTVLDGALQAASPLIAHLPGERRAYVPTAVGAVRVWASPAPRGLIHVRLVSRTAQDVVVDVTLTDEDGGVTAELTGCRLHGVASDHGHGTPRTLVPVLRAAPRAGDLPPGDTVPLPAPGELVAATRSERAALEKGSDDRYASFVPLIKETVGHWAARAFDELVPDGADCDVATLLAAGVRPKYAPYLRLLLNLSQKAGLVESAGGRLRRTGTPRPLELTRTCVERHPEWISAIAVYNRCGTHLTDVLRGDADPRELLFSEADRHHVEAFYTDTPQQRLQGRYARALLAEAVRHWPADRPLRVLEVGAGTGGTTGVLLPVLPPHLSRYVYTDVSAAFFPRARARFAGYDFVEYRTLDLEGDPIEQGFSRGEFDVVVAANVLHATSDLRATVGRVGTLLADGGILLALESHDDEVVGPCFGLLDGFWSFTDEDVRTTPLLPREEWAPLLEGCGFGEVTQIGSACPVARGDYSVLLARHRSGQTSADRPPATGSGTRWRIVCERRTARLGAALCDALTAAGAAEAVASTAPDGWYGEVRFPDHRPDGVVLLFDDEPAEDGTGAVTTRRAGLIRAAAAAAADRGLWLVTGDTGLSPAPGRAGDPANAALWGVARVVANERPGSAVRRLSLTRSPDVATDARRLAAEILDGGSEDEIVLAAGGRFVPRLADCTPRVRPAEGPCALRLRAPGTGHRLVWAPAPRMAAGPGEIVIRVRASALNYRDVMLAAGLLPPGAEPPVPGGPALGLECAGDVVDVGPGVTGRAVGDRVFAFGHGTMASHVRVRVEQSGSIPDGMSYGEAATLPAVYLTVQHSLERLAGLAAGETLLVHGGAGGVGLAALRYARNAGARVIATAGSPVKRDLLRTLGVDHVLDSRSLAFADRVKEITGGEGVDVVLNSLAGEAIARGLECLRPGGRFVELGKRDIYANQPLLMRPFRNNLAYYAVDITRLVADAPQASATAFARVTERVGDGTYSPLPHQTFPATRVGEALRTLRHSRHLGKVVVAFDPDEPMPVEQPDALAALDPSATYLVTGGLGGFGAATARHLVRRGARRLALVGRRGGASPQAPALLEELAGQGVDALAYAVDVTDPDAMRRVLEEADASGRPVRGVVHGAMHLDDAPLDELTEERFAAVLTPKVHGASVLDALTRDRDLDFFVVYSSVAGLVGNLHQAPYAAANLYLESLVRARRAAGLPGTAVAWGGIGETGYVARNNLGETMARSGLGLLPPEAACAALDQVLARGEETAVVGLTDWDRMARMLPALRAPRFAAQLADREATSQGTGAEDFRDRLAKAGTAEERTALISDTLAGLVASVLQTTPDRVDRAADLADLGIDSLMGTELKVALHRGTGYDLPFMELMAARSIDGLTERLARALHRAS</sequence>
<evidence type="ECO:0000256" key="1">
    <source>
        <dbReference type="ARBA" id="ARBA00004792"/>
    </source>
</evidence>
<evidence type="ECO:0000256" key="7">
    <source>
        <dbReference type="ARBA" id="ARBA00023268"/>
    </source>
</evidence>
<dbReference type="Pfam" id="PF00550">
    <property type="entry name" value="PP-binding"/>
    <property type="match status" value="1"/>
</dbReference>
<evidence type="ECO:0000256" key="3">
    <source>
        <dbReference type="ARBA" id="ARBA00022553"/>
    </source>
</evidence>
<dbReference type="SUPFAM" id="SSF51735">
    <property type="entry name" value="NAD(P)-binding Rossmann-fold domains"/>
    <property type="match status" value="3"/>
</dbReference>
<dbReference type="Pfam" id="PF08242">
    <property type="entry name" value="Methyltransf_12"/>
    <property type="match status" value="1"/>
</dbReference>
<dbReference type="InterPro" id="IPR020807">
    <property type="entry name" value="PKS_DH"/>
</dbReference>
<dbReference type="InterPro" id="IPR013149">
    <property type="entry name" value="ADH-like_C"/>
</dbReference>
<dbReference type="SUPFAM" id="SSF50129">
    <property type="entry name" value="GroES-like"/>
    <property type="match status" value="1"/>
</dbReference>
<dbReference type="SMART" id="SM00829">
    <property type="entry name" value="PKS_ER"/>
    <property type="match status" value="1"/>
</dbReference>
<dbReference type="RefSeq" id="WP_189553909.1">
    <property type="nucleotide sequence ID" value="NZ_BMTP01000016.1"/>
</dbReference>
<dbReference type="Pfam" id="PF00109">
    <property type="entry name" value="ketoacyl-synt"/>
    <property type="match status" value="1"/>
</dbReference>
<dbReference type="Pfam" id="PF08240">
    <property type="entry name" value="ADH_N"/>
    <property type="match status" value="1"/>
</dbReference>
<comment type="pathway">
    <text evidence="1">Antibiotic biosynthesis.</text>
</comment>
<dbReference type="InterPro" id="IPR011032">
    <property type="entry name" value="GroES-like_sf"/>
</dbReference>
<evidence type="ECO:0000313" key="14">
    <source>
        <dbReference type="Proteomes" id="UP000636661"/>
    </source>
</evidence>
<protein>
    <submittedName>
        <fullName evidence="13">Polyketide synthase</fullName>
    </submittedName>
</protein>
<gene>
    <name evidence="13" type="primary">wcbR</name>
    <name evidence="13" type="ORF">GCM10010274_54380</name>
</gene>
<name>A0A918M7E6_9ACTN</name>
<dbReference type="FunFam" id="3.40.50.720:FF:000209">
    <property type="entry name" value="Polyketide synthase Pks12"/>
    <property type="match status" value="1"/>
</dbReference>
<dbReference type="InterPro" id="IPR032821">
    <property type="entry name" value="PKS_assoc"/>
</dbReference>
<dbReference type="Pfam" id="PF21089">
    <property type="entry name" value="PKS_DH_N"/>
    <property type="match status" value="1"/>
</dbReference>
<dbReference type="InterPro" id="IPR016036">
    <property type="entry name" value="Malonyl_transacylase_ACP-bd"/>
</dbReference>
<dbReference type="PROSITE" id="PS51257">
    <property type="entry name" value="PROKAR_LIPOPROTEIN"/>
    <property type="match status" value="1"/>
</dbReference>
<dbReference type="CDD" id="cd05195">
    <property type="entry name" value="enoyl_red"/>
    <property type="match status" value="1"/>
</dbReference>
<feature type="active site" description="Proton donor; for dehydratase activity" evidence="9">
    <location>
        <position position="1087"/>
    </location>
</feature>
<keyword evidence="6" id="KW-0045">Antibiotic biosynthesis</keyword>
<evidence type="ECO:0000259" key="12">
    <source>
        <dbReference type="PROSITE" id="PS52019"/>
    </source>
</evidence>
<dbReference type="InterPro" id="IPR049552">
    <property type="entry name" value="PKS_DH_N"/>
</dbReference>
<dbReference type="PROSITE" id="PS52019">
    <property type="entry name" value="PKS_MFAS_DH"/>
    <property type="match status" value="1"/>
</dbReference>
<keyword evidence="14" id="KW-1185">Reference proteome</keyword>
<feature type="region of interest" description="C-terminal hotdog fold" evidence="9">
    <location>
        <begin position="1027"/>
        <end position="1170"/>
    </location>
</feature>
<dbReference type="Gene3D" id="3.40.366.10">
    <property type="entry name" value="Malonyl-Coenzyme A Acyl Carrier Protein, domain 2"/>
    <property type="match status" value="1"/>
</dbReference>
<organism evidence="13 14">
    <name type="scientific">Streptomyces lavendofoliae</name>
    <dbReference type="NCBI Taxonomy" id="67314"/>
    <lineage>
        <taxon>Bacteria</taxon>
        <taxon>Bacillati</taxon>
        <taxon>Actinomycetota</taxon>
        <taxon>Actinomycetes</taxon>
        <taxon>Kitasatosporales</taxon>
        <taxon>Streptomycetaceae</taxon>
        <taxon>Streptomyces</taxon>
    </lineage>
</organism>
<keyword evidence="2" id="KW-0596">Phosphopantetheine</keyword>
<feature type="domain" description="Carrier" evidence="10">
    <location>
        <begin position="2382"/>
        <end position="2456"/>
    </location>
</feature>
<evidence type="ECO:0000256" key="8">
    <source>
        <dbReference type="ARBA" id="ARBA00023315"/>
    </source>
</evidence>
<dbReference type="InterPro" id="IPR029063">
    <property type="entry name" value="SAM-dependent_MTases_sf"/>
</dbReference>
<dbReference type="SUPFAM" id="SSF53335">
    <property type="entry name" value="S-adenosyl-L-methionine-dependent methyltransferases"/>
    <property type="match status" value="1"/>
</dbReference>
<comment type="caution">
    <text evidence="13">The sequence shown here is derived from an EMBL/GenBank/DDBJ whole genome shotgun (WGS) entry which is preliminary data.</text>
</comment>
<dbReference type="InterPro" id="IPR020841">
    <property type="entry name" value="PKS_Beta-ketoAc_synthase_dom"/>
</dbReference>
<dbReference type="InterPro" id="IPR057326">
    <property type="entry name" value="KR_dom"/>
</dbReference>
<dbReference type="GO" id="GO:0017000">
    <property type="term" value="P:antibiotic biosynthetic process"/>
    <property type="evidence" value="ECO:0007669"/>
    <property type="project" value="UniProtKB-KW"/>
</dbReference>
<evidence type="ECO:0000256" key="5">
    <source>
        <dbReference type="ARBA" id="ARBA00022857"/>
    </source>
</evidence>
<dbReference type="Pfam" id="PF00107">
    <property type="entry name" value="ADH_zinc_N"/>
    <property type="match status" value="1"/>
</dbReference>
<feature type="region of interest" description="N-terminal hotdog fold" evidence="9">
    <location>
        <begin position="893"/>
        <end position="1013"/>
    </location>
</feature>
<dbReference type="Pfam" id="PF14765">
    <property type="entry name" value="PS-DH"/>
    <property type="match status" value="1"/>
</dbReference>
<keyword evidence="7" id="KW-0511">Multifunctional enzyme</keyword>
<dbReference type="Proteomes" id="UP000636661">
    <property type="component" value="Unassembled WGS sequence"/>
</dbReference>
<dbReference type="Pfam" id="PF08659">
    <property type="entry name" value="KR"/>
    <property type="match status" value="1"/>
</dbReference>
<dbReference type="InterPro" id="IPR050091">
    <property type="entry name" value="PKS_NRPS_Biosynth_Enz"/>
</dbReference>
<dbReference type="Gene3D" id="3.10.129.110">
    <property type="entry name" value="Polyketide synthase dehydratase"/>
    <property type="match status" value="1"/>
</dbReference>
<dbReference type="InterPro" id="IPR049551">
    <property type="entry name" value="PKS_DH_C"/>
</dbReference>